<sequence length="172" mass="19071">MPVLTTARLELRPPVASDFAANMAIVSHEETARYLAAHKGPADHFARFCRNAGSWMLYGYGAFTVRLRSEKEIIGNCGVFHTLRGLGPDFDDQPEAGWILRHDQVGRGLAREAMEAVLEWFGGEHGGRRIVCMIEPGNEPSIRLAGKLGFTPMREAKLPEGGAVRLFERLPR</sequence>
<dbReference type="Proteomes" id="UP000811255">
    <property type="component" value="Unassembled WGS sequence"/>
</dbReference>
<dbReference type="InterPro" id="IPR016181">
    <property type="entry name" value="Acyl_CoA_acyltransferase"/>
</dbReference>
<evidence type="ECO:0000313" key="3">
    <source>
        <dbReference type="Proteomes" id="UP000811255"/>
    </source>
</evidence>
<dbReference type="Pfam" id="PF13302">
    <property type="entry name" value="Acetyltransf_3"/>
    <property type="match status" value="1"/>
</dbReference>
<comment type="caution">
    <text evidence="2">The sequence shown here is derived from an EMBL/GenBank/DDBJ whole genome shotgun (WGS) entry which is preliminary data.</text>
</comment>
<feature type="domain" description="N-acetyltransferase" evidence="1">
    <location>
        <begin position="9"/>
        <end position="171"/>
    </location>
</feature>
<dbReference type="PANTHER" id="PTHR43792:SF16">
    <property type="entry name" value="N-ACETYLTRANSFERASE DOMAIN-CONTAINING PROTEIN"/>
    <property type="match status" value="1"/>
</dbReference>
<dbReference type="PANTHER" id="PTHR43792">
    <property type="entry name" value="GNAT FAMILY, PUTATIVE (AFU_ORTHOLOGUE AFUA_3G00765)-RELATED-RELATED"/>
    <property type="match status" value="1"/>
</dbReference>
<dbReference type="EMBL" id="JAHFVK010000002">
    <property type="protein sequence ID" value="MBT2135199.1"/>
    <property type="molecule type" value="Genomic_DNA"/>
</dbReference>
<evidence type="ECO:0000313" key="2">
    <source>
        <dbReference type="EMBL" id="MBT2135199.1"/>
    </source>
</evidence>
<dbReference type="InterPro" id="IPR051531">
    <property type="entry name" value="N-acetyltransferase"/>
</dbReference>
<reference evidence="2 3" key="1">
    <citation type="submission" date="2021-05" db="EMBL/GenBank/DDBJ databases">
        <title>Croceibacterium sp. LX-88 genome sequence.</title>
        <authorList>
            <person name="Luo X."/>
        </authorList>
    </citation>
    <scope>NUCLEOTIDE SEQUENCE [LARGE SCALE GENOMIC DNA]</scope>
    <source>
        <strain evidence="2 3">LX-88</strain>
    </source>
</reference>
<proteinExistence type="predicted"/>
<protein>
    <submittedName>
        <fullName evidence="2">GNAT family N-acetyltransferase</fullName>
    </submittedName>
</protein>
<accession>A0ABS5W682</accession>
<gene>
    <name evidence="2" type="ORF">KK137_12755</name>
</gene>
<dbReference type="InterPro" id="IPR000182">
    <property type="entry name" value="GNAT_dom"/>
</dbReference>
<name>A0ABS5W682_9SPHN</name>
<dbReference type="SUPFAM" id="SSF55729">
    <property type="entry name" value="Acyl-CoA N-acyltransferases (Nat)"/>
    <property type="match status" value="1"/>
</dbReference>
<evidence type="ECO:0000259" key="1">
    <source>
        <dbReference type="PROSITE" id="PS51186"/>
    </source>
</evidence>
<keyword evidence="3" id="KW-1185">Reference proteome</keyword>
<dbReference type="PROSITE" id="PS51186">
    <property type="entry name" value="GNAT"/>
    <property type="match status" value="1"/>
</dbReference>
<dbReference type="Gene3D" id="3.40.630.30">
    <property type="match status" value="1"/>
</dbReference>
<organism evidence="2 3">
    <name type="scientific">Croceibacterium selenioxidans</name>
    <dbReference type="NCBI Taxonomy" id="2838833"/>
    <lineage>
        <taxon>Bacteria</taxon>
        <taxon>Pseudomonadati</taxon>
        <taxon>Pseudomonadota</taxon>
        <taxon>Alphaproteobacteria</taxon>
        <taxon>Sphingomonadales</taxon>
        <taxon>Erythrobacteraceae</taxon>
        <taxon>Croceibacterium</taxon>
    </lineage>
</organism>